<dbReference type="GO" id="GO:0005634">
    <property type="term" value="C:nucleus"/>
    <property type="evidence" value="ECO:0007669"/>
    <property type="project" value="TreeGrafter"/>
</dbReference>
<feature type="domain" description="C2H2-type" evidence="8">
    <location>
        <begin position="653"/>
        <end position="676"/>
    </location>
</feature>
<evidence type="ECO:0000256" key="3">
    <source>
        <dbReference type="ARBA" id="ARBA00022771"/>
    </source>
</evidence>
<dbReference type="SMART" id="SM00225">
    <property type="entry name" value="BTB"/>
    <property type="match status" value="1"/>
</dbReference>
<dbReference type="PANTHER" id="PTHR24403:SF67">
    <property type="entry name" value="FI01116P-RELATED"/>
    <property type="match status" value="1"/>
</dbReference>
<feature type="region of interest" description="Disordered" evidence="6">
    <location>
        <begin position="197"/>
        <end position="219"/>
    </location>
</feature>
<dbReference type="InterPro" id="IPR050688">
    <property type="entry name" value="Zinc_finger/UBP_domain"/>
</dbReference>
<dbReference type="Gene3D" id="3.30.710.10">
    <property type="entry name" value="Potassium Channel Kv1.1, Chain A"/>
    <property type="match status" value="1"/>
</dbReference>
<dbReference type="FunFam" id="3.30.160.60:FF:000100">
    <property type="entry name" value="Zinc finger 45-like"/>
    <property type="match status" value="1"/>
</dbReference>
<dbReference type="SUPFAM" id="SSF57667">
    <property type="entry name" value="beta-beta-alpha zinc fingers"/>
    <property type="match status" value="4"/>
</dbReference>
<organism evidence="9 10">
    <name type="scientific">Mytilus galloprovincialis</name>
    <name type="common">Mediterranean mussel</name>
    <dbReference type="NCBI Taxonomy" id="29158"/>
    <lineage>
        <taxon>Eukaryota</taxon>
        <taxon>Metazoa</taxon>
        <taxon>Spiralia</taxon>
        <taxon>Lophotrochozoa</taxon>
        <taxon>Mollusca</taxon>
        <taxon>Bivalvia</taxon>
        <taxon>Autobranchia</taxon>
        <taxon>Pteriomorphia</taxon>
        <taxon>Mytilida</taxon>
        <taxon>Mytiloidea</taxon>
        <taxon>Mytilidae</taxon>
        <taxon>Mytilinae</taxon>
        <taxon>Mytilus</taxon>
    </lineage>
</organism>
<dbReference type="PANTHER" id="PTHR24403">
    <property type="entry name" value="ZINC FINGER PROTEIN"/>
    <property type="match status" value="1"/>
</dbReference>
<gene>
    <name evidence="9" type="ORF">MGAL_10B019987</name>
</gene>
<keyword evidence="10" id="KW-1185">Reference proteome</keyword>
<dbReference type="InterPro" id="IPR011333">
    <property type="entry name" value="SKP1/BTB/POZ_sf"/>
</dbReference>
<feature type="compositionally biased region" description="Basic and acidic residues" evidence="6">
    <location>
        <begin position="712"/>
        <end position="724"/>
    </location>
</feature>
<proteinExistence type="predicted"/>
<dbReference type="PROSITE" id="PS50097">
    <property type="entry name" value="BTB"/>
    <property type="match status" value="1"/>
</dbReference>
<evidence type="ECO:0000259" key="7">
    <source>
        <dbReference type="PROSITE" id="PS50097"/>
    </source>
</evidence>
<feature type="domain" description="C2H2-type" evidence="8">
    <location>
        <begin position="568"/>
        <end position="595"/>
    </location>
</feature>
<dbReference type="SUPFAM" id="SSF54695">
    <property type="entry name" value="POZ domain"/>
    <property type="match status" value="1"/>
</dbReference>
<protein>
    <submittedName>
        <fullName evidence="9">Zinc finger and BTB domain-containing protein 41</fullName>
    </submittedName>
</protein>
<name>A0A8B6EH28_MYTGA</name>
<dbReference type="Pfam" id="PF00651">
    <property type="entry name" value="BTB"/>
    <property type="match status" value="1"/>
</dbReference>
<feature type="domain" description="C2H2-type" evidence="8">
    <location>
        <begin position="478"/>
        <end position="505"/>
    </location>
</feature>
<sequence>MSSNESRCVVSSYRDSIINSLYQLQRKNCFCDVEITTNSGTVYVHKVILAICESPALHESVNVADKVSFFGKTNINCSDYSQEVVESLVRYLYTGEISVEERNVKAFTKLCQSFQLDKAVDAFVSHMIQQNILNSTRQDGSQLSVSMGTCDNLSTLSDAADMVSSGTSLDLSMKSNKSFTTLKKSECEEKELKIEHTGNEKPCDQSMQDSPPCFDDDEDENTVDLTEYDTLIKNKGPKQQAIIKVDNQEGFDPKVNISQSKTNAKGNVNMFLMSPEHNPYYEAPDTRTKRSRRRISQSASAGATDKSTSKPKSKPTTRSRNKSSPKTGLKAKKKTSKKGNLKIKIKKSKIQVVEQDENEHNEEISDDNVTETTEDNKKPKRKRGVVHRWCRKCDVRFPEKDLRKHLRTKHPPYSCKMCEWTGLLKRELALHMYSKHQMLIMPDKYPLLQCDNTGCTFKTLFSYALDRHKECHNRLVRHLCDVCGSSFATAGGLKEHSLRHADENPIYKCDICDAVFGWKCKLKSHEMKEHGTYLLCEICTYRTKYKDKLTMHLHHEHGQPLPPNQKIHRCDQCDFYCINRSKLRFHKIRHSGEKNHTCGQCGKSYLNQHQLKNHINSTHGARTFDCHLCSYVSKRKSELNNHIKSRHSEDRPFTCNLCDYACKLRGNLHKHIRLVHKVDVVTRNQLHQNMLQTGKGYMDLLNARKTDEIVIQEKEESSKPKETPKPSTEPSPRLIISEEPNQNRQFQQVLEPQIVDDGMVRRNIEMLMIRTNEGLINRNPENFTAPIAGSVPIVSNVYQPVNMTSNGNFQPPGTHGFS</sequence>
<dbReference type="InterPro" id="IPR000210">
    <property type="entry name" value="BTB/POZ_dom"/>
</dbReference>
<dbReference type="PROSITE" id="PS50157">
    <property type="entry name" value="ZINC_FINGER_C2H2_2"/>
    <property type="match status" value="6"/>
</dbReference>
<dbReference type="InterPro" id="IPR036236">
    <property type="entry name" value="Znf_C2H2_sf"/>
</dbReference>
<evidence type="ECO:0000256" key="1">
    <source>
        <dbReference type="ARBA" id="ARBA00022723"/>
    </source>
</evidence>
<dbReference type="Proteomes" id="UP000596742">
    <property type="component" value="Unassembled WGS sequence"/>
</dbReference>
<feature type="region of interest" description="Disordered" evidence="6">
    <location>
        <begin position="274"/>
        <end position="380"/>
    </location>
</feature>
<dbReference type="PROSITE" id="PS00028">
    <property type="entry name" value="ZINC_FINGER_C2H2_1"/>
    <property type="match status" value="5"/>
</dbReference>
<dbReference type="GO" id="GO:0008270">
    <property type="term" value="F:zinc ion binding"/>
    <property type="evidence" value="ECO:0007669"/>
    <property type="project" value="UniProtKB-KW"/>
</dbReference>
<feature type="domain" description="BTB" evidence="7">
    <location>
        <begin position="31"/>
        <end position="101"/>
    </location>
</feature>
<dbReference type="GO" id="GO:0010468">
    <property type="term" value="P:regulation of gene expression"/>
    <property type="evidence" value="ECO:0007669"/>
    <property type="project" value="TreeGrafter"/>
</dbReference>
<keyword evidence="3 5" id="KW-0863">Zinc-finger</keyword>
<dbReference type="SMART" id="SM00355">
    <property type="entry name" value="ZnF_C2H2"/>
    <property type="match status" value="10"/>
</dbReference>
<dbReference type="EMBL" id="UYJE01005097">
    <property type="protein sequence ID" value="VDI33860.1"/>
    <property type="molecule type" value="Genomic_DNA"/>
</dbReference>
<evidence type="ECO:0000256" key="6">
    <source>
        <dbReference type="SAM" id="MobiDB-lite"/>
    </source>
</evidence>
<feature type="compositionally biased region" description="Low complexity" evidence="6">
    <location>
        <begin position="296"/>
        <end position="306"/>
    </location>
</feature>
<accession>A0A8B6EH28</accession>
<evidence type="ECO:0000313" key="9">
    <source>
        <dbReference type="EMBL" id="VDI33860.1"/>
    </source>
</evidence>
<evidence type="ECO:0000256" key="2">
    <source>
        <dbReference type="ARBA" id="ARBA00022737"/>
    </source>
</evidence>
<keyword evidence="1" id="KW-0479">Metal-binding</keyword>
<feature type="compositionally biased region" description="Basic residues" evidence="6">
    <location>
        <begin position="309"/>
        <end position="349"/>
    </location>
</feature>
<feature type="domain" description="C2H2-type" evidence="8">
    <location>
        <begin position="624"/>
        <end position="652"/>
    </location>
</feature>
<evidence type="ECO:0000259" key="8">
    <source>
        <dbReference type="PROSITE" id="PS50157"/>
    </source>
</evidence>
<reference evidence="9" key="1">
    <citation type="submission" date="2018-11" db="EMBL/GenBank/DDBJ databases">
        <authorList>
            <person name="Alioto T."/>
            <person name="Alioto T."/>
        </authorList>
    </citation>
    <scope>NUCLEOTIDE SEQUENCE</scope>
</reference>
<evidence type="ECO:0000256" key="4">
    <source>
        <dbReference type="ARBA" id="ARBA00022833"/>
    </source>
</evidence>
<dbReference type="InterPro" id="IPR013087">
    <property type="entry name" value="Znf_C2H2_type"/>
</dbReference>
<feature type="domain" description="C2H2-type" evidence="8">
    <location>
        <begin position="507"/>
        <end position="530"/>
    </location>
</feature>
<feature type="region of interest" description="Disordered" evidence="6">
    <location>
        <begin position="712"/>
        <end position="739"/>
    </location>
</feature>
<feature type="compositionally biased region" description="Acidic residues" evidence="6">
    <location>
        <begin position="354"/>
        <end position="373"/>
    </location>
</feature>
<evidence type="ECO:0000313" key="10">
    <source>
        <dbReference type="Proteomes" id="UP000596742"/>
    </source>
</evidence>
<evidence type="ECO:0000256" key="5">
    <source>
        <dbReference type="PROSITE-ProRule" id="PRU00042"/>
    </source>
</evidence>
<keyword evidence="2" id="KW-0677">Repeat</keyword>
<keyword evidence="4" id="KW-0862">Zinc</keyword>
<feature type="domain" description="C2H2-type" evidence="8">
    <location>
        <begin position="596"/>
        <end position="619"/>
    </location>
</feature>
<dbReference type="CDD" id="cd18186">
    <property type="entry name" value="BTB_POZ_ZBTB_KLHL-like"/>
    <property type="match status" value="1"/>
</dbReference>
<comment type="caution">
    <text evidence="9">The sequence shown here is derived from an EMBL/GenBank/DDBJ whole genome shotgun (WGS) entry which is preliminary data.</text>
</comment>
<dbReference type="Gene3D" id="3.30.160.60">
    <property type="entry name" value="Classic Zinc Finger"/>
    <property type="match status" value="4"/>
</dbReference>
<dbReference type="AlphaFoldDB" id="A0A8B6EH28"/>
<dbReference type="OrthoDB" id="6075573at2759"/>